<dbReference type="EMBL" id="JADGKB010000007">
    <property type="protein sequence ID" value="KAJ3261172.1"/>
    <property type="molecule type" value="Genomic_DNA"/>
</dbReference>
<evidence type="ECO:0000313" key="2">
    <source>
        <dbReference type="EMBL" id="KAJ3261172.1"/>
    </source>
</evidence>
<dbReference type="InterPro" id="IPR011992">
    <property type="entry name" value="EF-hand-dom_pair"/>
</dbReference>
<dbReference type="AlphaFoldDB" id="A0AAD5UNW7"/>
<dbReference type="GO" id="GO:0001578">
    <property type="term" value="P:microtubule bundle formation"/>
    <property type="evidence" value="ECO:0007669"/>
    <property type="project" value="TreeGrafter"/>
</dbReference>
<keyword evidence="3" id="KW-1185">Reference proteome</keyword>
<comment type="similarity">
    <text evidence="1">Belongs to the TPPP family.</text>
</comment>
<proteinExistence type="inferred from homology"/>
<dbReference type="GO" id="GO:0005874">
    <property type="term" value="C:microtubule"/>
    <property type="evidence" value="ECO:0007669"/>
    <property type="project" value="TreeGrafter"/>
</dbReference>
<accession>A0AAD5UNW7</accession>
<dbReference type="Gene3D" id="1.10.238.10">
    <property type="entry name" value="EF-hand"/>
    <property type="match status" value="1"/>
</dbReference>
<name>A0AAD5UNW7_9FUNG</name>
<dbReference type="InterPro" id="IPR008907">
    <property type="entry name" value="TPP/p25"/>
</dbReference>
<dbReference type="GO" id="GO:0032273">
    <property type="term" value="P:positive regulation of protein polymerization"/>
    <property type="evidence" value="ECO:0007669"/>
    <property type="project" value="TreeGrafter"/>
</dbReference>
<sequence>MDPIQNIFNAFCHFGTARNASSDNLNKNTSASALNSGPMMDGSQFSKFCKDCNITKLKVTTTDVDIIFNKIDEKQFREALNLLSQINYPGQDNAFDLLVASVVQSGGTPKLVPNVTTPVNKKIVSKLTDTSLYTGTHKNRFDEHGKGLGMAGKDKEFKELSQITNRKDADVRGVQK</sequence>
<evidence type="ECO:0000313" key="3">
    <source>
        <dbReference type="Proteomes" id="UP001210925"/>
    </source>
</evidence>
<dbReference type="PANTHER" id="PTHR12932:SF9">
    <property type="entry name" value="TUBULIN POLYMERIZATION-PROMOTING PROTEIN HOMOLOG"/>
    <property type="match status" value="1"/>
</dbReference>
<protein>
    <submittedName>
        <fullName evidence="2">Uncharacterized protein</fullName>
    </submittedName>
</protein>
<organism evidence="2 3">
    <name type="scientific">Boothiomyces macroporosus</name>
    <dbReference type="NCBI Taxonomy" id="261099"/>
    <lineage>
        <taxon>Eukaryota</taxon>
        <taxon>Fungi</taxon>
        <taxon>Fungi incertae sedis</taxon>
        <taxon>Chytridiomycota</taxon>
        <taxon>Chytridiomycota incertae sedis</taxon>
        <taxon>Chytridiomycetes</taxon>
        <taxon>Rhizophydiales</taxon>
        <taxon>Terramycetaceae</taxon>
        <taxon>Boothiomyces</taxon>
    </lineage>
</organism>
<dbReference type="SUPFAM" id="SSF47473">
    <property type="entry name" value="EF-hand"/>
    <property type="match status" value="1"/>
</dbReference>
<dbReference type="GO" id="GO:0046785">
    <property type="term" value="P:microtubule polymerization"/>
    <property type="evidence" value="ECO:0007669"/>
    <property type="project" value="InterPro"/>
</dbReference>
<dbReference type="PANTHER" id="PTHR12932">
    <property type="entry name" value="P25 ALPHA-RELATED"/>
    <property type="match status" value="1"/>
</dbReference>
<dbReference type="GO" id="GO:0015631">
    <property type="term" value="F:tubulin binding"/>
    <property type="evidence" value="ECO:0007669"/>
    <property type="project" value="InterPro"/>
</dbReference>
<dbReference type="Pfam" id="PF05517">
    <property type="entry name" value="p25-alpha"/>
    <property type="match status" value="1"/>
</dbReference>
<comment type="caution">
    <text evidence="2">The sequence shown here is derived from an EMBL/GenBank/DDBJ whole genome shotgun (WGS) entry which is preliminary data.</text>
</comment>
<gene>
    <name evidence="2" type="ORF">HK103_006481</name>
</gene>
<dbReference type="Proteomes" id="UP001210925">
    <property type="component" value="Unassembled WGS sequence"/>
</dbReference>
<reference evidence="2" key="1">
    <citation type="submission" date="2020-05" db="EMBL/GenBank/DDBJ databases">
        <title>Phylogenomic resolution of chytrid fungi.</title>
        <authorList>
            <person name="Stajich J.E."/>
            <person name="Amses K."/>
            <person name="Simmons R."/>
            <person name="Seto K."/>
            <person name="Myers J."/>
            <person name="Bonds A."/>
            <person name="Quandt C.A."/>
            <person name="Barry K."/>
            <person name="Liu P."/>
            <person name="Grigoriev I."/>
            <person name="Longcore J.E."/>
            <person name="James T.Y."/>
        </authorList>
    </citation>
    <scope>NUCLEOTIDE SEQUENCE</scope>
    <source>
        <strain evidence="2">PLAUS21</strain>
    </source>
</reference>
<evidence type="ECO:0000256" key="1">
    <source>
        <dbReference type="ARBA" id="ARBA00010994"/>
    </source>
</evidence>